<dbReference type="STRING" id="697329.Rumal_0721"/>
<dbReference type="Gene3D" id="3.40.470.10">
    <property type="entry name" value="Uracil-DNA glycosylase-like domain"/>
    <property type="match status" value="1"/>
</dbReference>
<reference evidence="2 3" key="1">
    <citation type="journal article" date="2011" name="J. Bacteriol.">
        <title>Complete genome of the cellulolytic ruminal bacterium Ruminococcus albus 7.</title>
        <authorList>
            <person name="Suen G."/>
            <person name="Stevenson D.M."/>
            <person name="Bruce D.C."/>
            <person name="Chertkov O."/>
            <person name="Copeland A."/>
            <person name="Cheng J.F."/>
            <person name="Detter C."/>
            <person name="Detter J.C."/>
            <person name="Goodwin L.A."/>
            <person name="Han C.S."/>
            <person name="Hauser L.J."/>
            <person name="Ivanova N.N."/>
            <person name="Kyrpides N.C."/>
            <person name="Land M.L."/>
            <person name="Lapidus A."/>
            <person name="Lucas S."/>
            <person name="Ovchinnikova G."/>
            <person name="Pitluck S."/>
            <person name="Tapia R."/>
            <person name="Woyke T."/>
            <person name="Boyum J."/>
            <person name="Mead D."/>
            <person name="Weimer P.J."/>
        </authorList>
    </citation>
    <scope>NUCLEOTIDE SEQUENCE [LARGE SCALE GENOMIC DNA]</scope>
    <source>
        <strain evidence="3">ATCC 27210 / DSM 20455 / JCM 14654 / NCDO 2250 / 7</strain>
    </source>
</reference>
<accession>E6UHL8</accession>
<dbReference type="InterPro" id="IPR005122">
    <property type="entry name" value="Uracil-DNA_glycosylase-like"/>
</dbReference>
<dbReference type="KEGG" id="ral:Rumal_0721"/>
<dbReference type="Proteomes" id="UP000006919">
    <property type="component" value="Chromosome"/>
</dbReference>
<feature type="domain" description="Uracil-DNA glycosylase-like" evidence="1">
    <location>
        <begin position="29"/>
        <end position="159"/>
    </location>
</feature>
<evidence type="ECO:0000259" key="1">
    <source>
        <dbReference type="Pfam" id="PF03167"/>
    </source>
</evidence>
<dbReference type="SUPFAM" id="SSF52141">
    <property type="entry name" value="Uracil-DNA glycosylase-like"/>
    <property type="match status" value="1"/>
</dbReference>
<sequence length="174" mass="20053">MESIRLYNDDHNNLYDYLKGNDNPTDMNLCKLFENIGIKIDRPNTDEFFTNFVLCYRSGNNGISGGFKQIWAKNCSTYFVRLVRIIEPQVIICLGRAVFSNVLKAAGIKMPHMKYNDIIESKVYDAAFGDHACKVYPVAHCGVLGTNNRNRDKEFSHILDVQKQDWKKMMSELK</sequence>
<dbReference type="EMBL" id="CP002403">
    <property type="protein sequence ID" value="ADU21263.1"/>
    <property type="molecule type" value="Genomic_DNA"/>
</dbReference>
<dbReference type="eggNOG" id="COG1573">
    <property type="taxonomic scope" value="Bacteria"/>
</dbReference>
<dbReference type="Pfam" id="PF03167">
    <property type="entry name" value="UDG"/>
    <property type="match status" value="1"/>
</dbReference>
<organism evidence="2 3">
    <name type="scientific">Ruminococcus albus (strain ATCC 27210 / DSM 20455 / JCM 14654 / NCDO 2250 / 7)</name>
    <dbReference type="NCBI Taxonomy" id="697329"/>
    <lineage>
        <taxon>Bacteria</taxon>
        <taxon>Bacillati</taxon>
        <taxon>Bacillota</taxon>
        <taxon>Clostridia</taxon>
        <taxon>Eubacteriales</taxon>
        <taxon>Oscillospiraceae</taxon>
        <taxon>Ruminococcus</taxon>
    </lineage>
</organism>
<protein>
    <recommendedName>
        <fullName evidence="1">Uracil-DNA glycosylase-like domain-containing protein</fullName>
    </recommendedName>
</protein>
<proteinExistence type="predicted"/>
<evidence type="ECO:0000313" key="2">
    <source>
        <dbReference type="EMBL" id="ADU21263.1"/>
    </source>
</evidence>
<gene>
    <name evidence="2" type="ordered locus">Rumal_0721</name>
</gene>
<name>E6UHL8_RUMA7</name>
<dbReference type="HOGENOM" id="CLU_1538939_0_0_9"/>
<dbReference type="AlphaFoldDB" id="E6UHL8"/>
<evidence type="ECO:0000313" key="3">
    <source>
        <dbReference type="Proteomes" id="UP000006919"/>
    </source>
</evidence>
<dbReference type="InterPro" id="IPR036895">
    <property type="entry name" value="Uracil-DNA_glycosylase-like_sf"/>
</dbReference>